<accession>W7XA03</accession>
<dbReference type="GeneID" id="24437694"/>
<reference evidence="2" key="1">
    <citation type="journal article" date="2006" name="PLoS Biol.">
        <title>Macronuclear genome sequence of the ciliate Tetrahymena thermophila, a model eukaryote.</title>
        <authorList>
            <person name="Eisen J.A."/>
            <person name="Coyne R.S."/>
            <person name="Wu M."/>
            <person name="Wu D."/>
            <person name="Thiagarajan M."/>
            <person name="Wortman J.R."/>
            <person name="Badger J.H."/>
            <person name="Ren Q."/>
            <person name="Amedeo P."/>
            <person name="Jones K.M."/>
            <person name="Tallon L.J."/>
            <person name="Delcher A.L."/>
            <person name="Salzberg S.L."/>
            <person name="Silva J.C."/>
            <person name="Haas B.J."/>
            <person name="Majoros W.H."/>
            <person name="Farzad M."/>
            <person name="Carlton J.M."/>
            <person name="Smith R.K. Jr."/>
            <person name="Garg J."/>
            <person name="Pearlman R.E."/>
            <person name="Karrer K.M."/>
            <person name="Sun L."/>
            <person name="Manning G."/>
            <person name="Elde N.C."/>
            <person name="Turkewitz A.P."/>
            <person name="Asai D.J."/>
            <person name="Wilkes D.E."/>
            <person name="Wang Y."/>
            <person name="Cai H."/>
            <person name="Collins K."/>
            <person name="Stewart B.A."/>
            <person name="Lee S.R."/>
            <person name="Wilamowska K."/>
            <person name="Weinberg Z."/>
            <person name="Ruzzo W.L."/>
            <person name="Wloga D."/>
            <person name="Gaertig J."/>
            <person name="Frankel J."/>
            <person name="Tsao C.-C."/>
            <person name="Gorovsky M.A."/>
            <person name="Keeling P.J."/>
            <person name="Waller R.F."/>
            <person name="Patron N.J."/>
            <person name="Cherry J.M."/>
            <person name="Stover N.A."/>
            <person name="Krieger C.J."/>
            <person name="del Toro C."/>
            <person name="Ryder H.F."/>
            <person name="Williamson S.C."/>
            <person name="Barbeau R.A."/>
            <person name="Hamilton E.P."/>
            <person name="Orias E."/>
        </authorList>
    </citation>
    <scope>NUCLEOTIDE SEQUENCE [LARGE SCALE GENOMIC DNA]</scope>
    <source>
        <strain evidence="2">SB210</strain>
    </source>
</reference>
<name>W7XA03_TETTS</name>
<evidence type="ECO:0000313" key="1">
    <source>
        <dbReference type="EMBL" id="EWS76235.1"/>
    </source>
</evidence>
<dbReference type="KEGG" id="tet:TTHERM_000186019"/>
<dbReference type="AlphaFoldDB" id="W7XA03"/>
<dbReference type="RefSeq" id="XP_012651282.1">
    <property type="nucleotide sequence ID" value="XM_012795828.1"/>
</dbReference>
<proteinExistence type="predicted"/>
<protein>
    <submittedName>
        <fullName evidence="1">Uncharacterized protein</fullName>
    </submittedName>
</protein>
<gene>
    <name evidence="1" type="ORF">TTHERM_000186019</name>
</gene>
<organism evidence="1 2">
    <name type="scientific">Tetrahymena thermophila (strain SB210)</name>
    <dbReference type="NCBI Taxonomy" id="312017"/>
    <lineage>
        <taxon>Eukaryota</taxon>
        <taxon>Sar</taxon>
        <taxon>Alveolata</taxon>
        <taxon>Ciliophora</taxon>
        <taxon>Intramacronucleata</taxon>
        <taxon>Oligohymenophorea</taxon>
        <taxon>Hymenostomatida</taxon>
        <taxon>Tetrahymenina</taxon>
        <taxon>Tetrahymenidae</taxon>
        <taxon>Tetrahymena</taxon>
    </lineage>
</organism>
<sequence>MINFVIIISSCQLNSALFCSNQGVIRKLQQSNDQQSNFLLEKLFCNLFQQQFGKILILFLQAQHLNQQHHFCTQSKSGLKHILWLQQIHQGDYLSLQENNLQLKQNGFAQSIKLS</sequence>
<dbReference type="InParanoid" id="W7XA03"/>
<dbReference type="Proteomes" id="UP000009168">
    <property type="component" value="Unassembled WGS sequence"/>
</dbReference>
<dbReference type="EMBL" id="GG662840">
    <property type="protein sequence ID" value="EWS76235.1"/>
    <property type="molecule type" value="Genomic_DNA"/>
</dbReference>
<evidence type="ECO:0000313" key="2">
    <source>
        <dbReference type="Proteomes" id="UP000009168"/>
    </source>
</evidence>
<keyword evidence="2" id="KW-1185">Reference proteome</keyword>